<dbReference type="CDD" id="cd02980">
    <property type="entry name" value="TRX_Fd_family"/>
    <property type="match status" value="1"/>
</dbReference>
<dbReference type="PANTHER" id="PTHR43578">
    <property type="entry name" value="NADH-QUINONE OXIDOREDUCTASE SUBUNIT F"/>
    <property type="match status" value="1"/>
</dbReference>
<evidence type="ECO:0000313" key="7">
    <source>
        <dbReference type="EMBL" id="KPJ72569.1"/>
    </source>
</evidence>
<dbReference type="PRINTS" id="PR00419">
    <property type="entry name" value="ADXRDTASE"/>
</dbReference>
<dbReference type="SUPFAM" id="SSF140490">
    <property type="entry name" value="Nqo1C-terminal domain-like"/>
    <property type="match status" value="1"/>
</dbReference>
<evidence type="ECO:0000313" key="8">
    <source>
        <dbReference type="Proteomes" id="UP000051012"/>
    </source>
</evidence>
<dbReference type="FunFam" id="1.20.1440.230:FF:000001">
    <property type="entry name" value="Mitochondrial NADH dehydrogenase flavoprotein 1"/>
    <property type="match status" value="1"/>
</dbReference>
<organism evidence="7 8">
    <name type="scientific">candidate division TA06 bacterium DG_78</name>
    <dbReference type="NCBI Taxonomy" id="1703772"/>
    <lineage>
        <taxon>Bacteria</taxon>
        <taxon>Bacteria division TA06</taxon>
    </lineage>
</organism>
<dbReference type="InterPro" id="IPR036249">
    <property type="entry name" value="Thioredoxin-like_sf"/>
</dbReference>
<dbReference type="Gene3D" id="3.10.20.600">
    <property type="match status" value="1"/>
</dbReference>
<dbReference type="GO" id="GO:0051539">
    <property type="term" value="F:4 iron, 4 sulfur cluster binding"/>
    <property type="evidence" value="ECO:0007669"/>
    <property type="project" value="UniProtKB-KW"/>
</dbReference>
<dbReference type="AlphaFoldDB" id="A0A0S7YEG7"/>
<feature type="non-terminal residue" evidence="7">
    <location>
        <position position="769"/>
    </location>
</feature>
<dbReference type="Pfam" id="PF13450">
    <property type="entry name" value="NAD_binding_8"/>
    <property type="match status" value="1"/>
</dbReference>
<dbReference type="PATRIC" id="fig|1703772.3.peg.1807"/>
<evidence type="ECO:0000256" key="5">
    <source>
        <dbReference type="ARBA" id="ARBA00023014"/>
    </source>
</evidence>
<evidence type="ECO:0000259" key="6">
    <source>
        <dbReference type="SMART" id="SM00928"/>
    </source>
</evidence>
<dbReference type="Pfam" id="PF10531">
    <property type="entry name" value="SLBB"/>
    <property type="match status" value="1"/>
</dbReference>
<comment type="similarity">
    <text evidence="1">Belongs to the complex I 51 kDa subunit family.</text>
</comment>
<dbReference type="Gene3D" id="6.10.250.1450">
    <property type="match status" value="1"/>
</dbReference>
<keyword evidence="2" id="KW-0004">4Fe-4S</keyword>
<dbReference type="Gene3D" id="3.40.50.11540">
    <property type="entry name" value="NADH-ubiquinone oxidoreductase 51kDa subunit"/>
    <property type="match status" value="1"/>
</dbReference>
<dbReference type="Pfam" id="PF10589">
    <property type="entry name" value="NADH_4Fe-4S"/>
    <property type="match status" value="1"/>
</dbReference>
<keyword evidence="5" id="KW-0411">Iron-sulfur</keyword>
<dbReference type="InterPro" id="IPR037225">
    <property type="entry name" value="Nuo51_FMN-bd_sf"/>
</dbReference>
<dbReference type="SUPFAM" id="SSF51971">
    <property type="entry name" value="Nucleotide-binding domain"/>
    <property type="match status" value="1"/>
</dbReference>
<dbReference type="InterPro" id="IPR036188">
    <property type="entry name" value="FAD/NAD-bd_sf"/>
</dbReference>
<dbReference type="SUPFAM" id="SSF142984">
    <property type="entry name" value="Nqo1 middle domain-like"/>
    <property type="match status" value="1"/>
</dbReference>
<sequence>MKQYRTHLLVCAGTGCVASGSFEIKKTLEKEITKRKLQDEVAVISTGCNGFCERGPIVVVQPDGIFYQKLKKEDIPFLVEEHFLKGRPVKKLMYVPPAEEKPIPKMMDIGFFKHQRLIVLRNRGRIDPENIDEYIAFGGYKALEKILSEMSPEQIIKEIKDSGLRGRGGAGFPTGLKWELCKKQNGGTKYVVCNADEGDPGAFMDRSVLEADPHAVLEGMTIGAKAIGAQKGYIYVRTEYPLALKRLQIAIKQSENYGLLGKDILGTGFDFSIDVVRGAGAFVSGEETSLLAAIEGRIGVPKQRPPYPVKKGLWKKPTNINNVETWANVPQIILKGAQWFSEIGTEGSKGTKIFSLVGKINNTGLVEVPMGITLKEIIYEVGGGIAKNKKFKAVQTGGPSGGCIPRNLLNRPIDYESLKEVGSMMGSGGMIVMDEDTCMVDVAKYFMNFLRDESCGKCLSCREGTQRLWEILDSITKGKGTATDLEILEELAIAVRDASMCGLGQSAANPVLSTLRYFKDEYEAHIRYKRCPAVVCKHIISSPCQHTCPIDTEAPQYIAYIARGDFDKAYDIILKDNPLLGICSRVCHHPCETKCRAGQGGDSISIRSLKRAAIDFSNGKKQNKTIKKPTGDRVAIIGSGPSGLMAAYHLVQKGYAPTIFEALPIIGGMLAVGIPEYRLPRKILEDDIQRIINAGVEVKNNQKLGRDFTIKYLFDKGYKAIYIAVGAHKSIKLAIPNENANGVIPSMEFLTQIHLGEKVKVGKSIGVIG</sequence>
<dbReference type="SUPFAM" id="SSF142019">
    <property type="entry name" value="Nqo1 FMN-binding domain-like"/>
    <property type="match status" value="1"/>
</dbReference>
<dbReference type="FunFam" id="3.40.50.11540:FF:000001">
    <property type="entry name" value="NADH dehydrogenase [ubiquinone] flavoprotein 1, mitochondrial"/>
    <property type="match status" value="1"/>
</dbReference>
<reference evidence="7 8" key="1">
    <citation type="journal article" date="2015" name="Microbiome">
        <title>Genomic resolution of linkages in carbon, nitrogen, and sulfur cycling among widespread estuary sediment bacteria.</title>
        <authorList>
            <person name="Baker B.J."/>
            <person name="Lazar C.S."/>
            <person name="Teske A.P."/>
            <person name="Dick G.J."/>
        </authorList>
    </citation>
    <scope>NUCLEOTIDE SEQUENCE [LARGE SCALE GENOMIC DNA]</scope>
    <source>
        <strain evidence="7">DG_78</strain>
    </source>
</reference>
<dbReference type="Proteomes" id="UP000051012">
    <property type="component" value="Unassembled WGS sequence"/>
</dbReference>
<proteinExistence type="inferred from homology"/>
<keyword evidence="4" id="KW-0408">Iron</keyword>
<dbReference type="Gene3D" id="3.40.30.10">
    <property type="entry name" value="Glutaredoxin"/>
    <property type="match status" value="1"/>
</dbReference>
<dbReference type="EMBL" id="LJNI01000067">
    <property type="protein sequence ID" value="KPJ72569.1"/>
    <property type="molecule type" value="Genomic_DNA"/>
</dbReference>
<accession>A0A0S7YEG7</accession>
<feature type="domain" description="NADH-ubiquinone oxidoreductase 51kDa subunit iron-sulphur binding" evidence="6">
    <location>
        <begin position="440"/>
        <end position="485"/>
    </location>
</feature>
<name>A0A0S7YEG7_UNCT6</name>
<dbReference type="SMART" id="SM00928">
    <property type="entry name" value="NADH_4Fe-4S"/>
    <property type="match status" value="1"/>
</dbReference>
<dbReference type="InterPro" id="IPR019554">
    <property type="entry name" value="Soluble_ligand-bd"/>
</dbReference>
<dbReference type="NCBIfam" id="NF010120">
    <property type="entry name" value="PRK13596.1"/>
    <property type="match status" value="1"/>
</dbReference>
<dbReference type="Pfam" id="PF01257">
    <property type="entry name" value="2Fe-2S_thioredx"/>
    <property type="match status" value="1"/>
</dbReference>
<keyword evidence="3" id="KW-0479">Metal-binding</keyword>
<evidence type="ECO:0000256" key="1">
    <source>
        <dbReference type="ARBA" id="ARBA00007523"/>
    </source>
</evidence>
<comment type="caution">
    <text evidence="7">The sequence shown here is derived from an EMBL/GenBank/DDBJ whole genome shotgun (WGS) entry which is preliminary data.</text>
</comment>
<dbReference type="Gene3D" id="3.50.50.60">
    <property type="entry name" value="FAD/NAD(P)-binding domain"/>
    <property type="match status" value="1"/>
</dbReference>
<evidence type="ECO:0000256" key="2">
    <source>
        <dbReference type="ARBA" id="ARBA00022485"/>
    </source>
</evidence>
<dbReference type="Pfam" id="PF01512">
    <property type="entry name" value="Complex1_51K"/>
    <property type="match status" value="1"/>
</dbReference>
<dbReference type="PANTHER" id="PTHR43578:SF3">
    <property type="entry name" value="NADH-QUINONE OXIDOREDUCTASE SUBUNIT F"/>
    <property type="match status" value="1"/>
</dbReference>
<dbReference type="SUPFAM" id="SSF52833">
    <property type="entry name" value="Thioredoxin-like"/>
    <property type="match status" value="1"/>
</dbReference>
<dbReference type="InterPro" id="IPR011538">
    <property type="entry name" value="Nuo51_FMN-bd"/>
</dbReference>
<dbReference type="GO" id="GO:0046872">
    <property type="term" value="F:metal ion binding"/>
    <property type="evidence" value="ECO:0007669"/>
    <property type="project" value="UniProtKB-KW"/>
</dbReference>
<evidence type="ECO:0000256" key="3">
    <source>
        <dbReference type="ARBA" id="ARBA00022723"/>
    </source>
</evidence>
<gene>
    <name evidence="7" type="ORF">AMJ52_05850</name>
</gene>
<evidence type="ECO:0000256" key="4">
    <source>
        <dbReference type="ARBA" id="ARBA00023004"/>
    </source>
</evidence>
<dbReference type="InterPro" id="IPR037207">
    <property type="entry name" value="Nuop51_4Fe4S-bd_sf"/>
</dbReference>
<dbReference type="Gene3D" id="1.20.1440.230">
    <property type="entry name" value="NADH-ubiquinone oxidoreductase 51kDa subunit, iron-sulphur binding domain"/>
    <property type="match status" value="1"/>
</dbReference>
<dbReference type="InterPro" id="IPR019575">
    <property type="entry name" value="Nuop51_4Fe4S-bd"/>
</dbReference>
<dbReference type="PROSITE" id="PS51257">
    <property type="entry name" value="PROKAR_LIPOPROTEIN"/>
    <property type="match status" value="1"/>
</dbReference>
<dbReference type="SUPFAM" id="SSF46548">
    <property type="entry name" value="alpha-helical ferredoxin"/>
    <property type="match status" value="1"/>
</dbReference>
<protein>
    <submittedName>
        <fullName evidence="7">Hydrogenase</fullName>
    </submittedName>
</protein>